<dbReference type="EC" id="3.1.1.103" evidence="4"/>
<organism evidence="4 5">
    <name type="scientific">Pediococcus acidilactici</name>
    <dbReference type="NCBI Taxonomy" id="1254"/>
    <lineage>
        <taxon>Bacteria</taxon>
        <taxon>Bacillati</taxon>
        <taxon>Bacillota</taxon>
        <taxon>Bacilli</taxon>
        <taxon>Lactobacillales</taxon>
        <taxon>Lactobacillaceae</taxon>
        <taxon>Pediococcus</taxon>
        <taxon>Pediococcus acidilactici group</taxon>
    </lineage>
</organism>
<reference evidence="4" key="1">
    <citation type="journal article" date="2023" name="PeerJ">
        <title>Selection and evaluation of lactic acid bacteria from chicken feces in Thailand as potential probiotics.</title>
        <authorList>
            <person name="Khurajog B."/>
            <person name="Disastra Y."/>
            <person name="Lawwyne L.D."/>
            <person name="Sirichokchatchawan W."/>
            <person name="Niyomtham W."/>
            <person name="Yindee J."/>
            <person name="Hampson D.J."/>
            <person name="Prapasarakul N."/>
        </authorList>
    </citation>
    <scope>NUCLEOTIDE SEQUENCE</scope>
    <source>
        <strain evidence="4">BF9</strain>
    </source>
</reference>
<dbReference type="Pfam" id="PF00144">
    <property type="entry name" value="Beta-lactamase"/>
    <property type="match status" value="1"/>
</dbReference>
<name>A0AAW8YI79_PEDAC</name>
<evidence type="ECO:0000256" key="1">
    <source>
        <dbReference type="ARBA" id="ARBA00004370"/>
    </source>
</evidence>
<dbReference type="PANTHER" id="PTHR46825">
    <property type="entry name" value="D-ALANYL-D-ALANINE-CARBOXYPEPTIDASE/ENDOPEPTIDASE AMPH"/>
    <property type="match status" value="1"/>
</dbReference>
<reference evidence="4" key="2">
    <citation type="submission" date="2023-10" db="EMBL/GenBank/DDBJ databases">
        <authorList>
            <person name="Khurajog B."/>
        </authorList>
    </citation>
    <scope>NUCLEOTIDE SEQUENCE</scope>
    <source>
        <strain evidence="4">BF9</strain>
    </source>
</reference>
<dbReference type="EMBL" id="JAWJAV010000005">
    <property type="protein sequence ID" value="MDV2621847.1"/>
    <property type="molecule type" value="Genomic_DNA"/>
</dbReference>
<evidence type="ECO:0000259" key="3">
    <source>
        <dbReference type="Pfam" id="PF00144"/>
    </source>
</evidence>
<dbReference type="SUPFAM" id="SSF56601">
    <property type="entry name" value="beta-lactamase/transpeptidase-like"/>
    <property type="match status" value="1"/>
</dbReference>
<keyword evidence="4" id="KW-0378">Hydrolase</keyword>
<gene>
    <name evidence="4" type="ORF">R0G89_08905</name>
</gene>
<dbReference type="InterPro" id="IPR012338">
    <property type="entry name" value="Beta-lactam/transpept-like"/>
</dbReference>
<feature type="domain" description="Beta-lactamase-related" evidence="3">
    <location>
        <begin position="35"/>
        <end position="315"/>
    </location>
</feature>
<proteinExistence type="predicted"/>
<protein>
    <submittedName>
        <fullName evidence="4">Serine hydrolase domain-containing protein</fullName>
        <ecNumber evidence="4">3.1.1.103</ecNumber>
    </submittedName>
</protein>
<dbReference type="PANTHER" id="PTHR46825:SF11">
    <property type="entry name" value="PENICILLIN-BINDING PROTEIN 4"/>
    <property type="match status" value="1"/>
</dbReference>
<dbReference type="Gene3D" id="3.40.710.10">
    <property type="entry name" value="DD-peptidase/beta-lactamase superfamily"/>
    <property type="match status" value="1"/>
</dbReference>
<evidence type="ECO:0000256" key="2">
    <source>
        <dbReference type="ARBA" id="ARBA00023136"/>
    </source>
</evidence>
<dbReference type="InterPro" id="IPR001466">
    <property type="entry name" value="Beta-lactam-related"/>
</dbReference>
<dbReference type="GO" id="GO:0016020">
    <property type="term" value="C:membrane"/>
    <property type="evidence" value="ECO:0007669"/>
    <property type="project" value="UniProtKB-SubCell"/>
</dbReference>
<comment type="caution">
    <text evidence="4">The sequence shown here is derived from an EMBL/GenBank/DDBJ whole genome shotgun (WGS) entry which is preliminary data.</text>
</comment>
<dbReference type="InterPro" id="IPR050491">
    <property type="entry name" value="AmpC-like"/>
</dbReference>
<dbReference type="Proteomes" id="UP001280897">
    <property type="component" value="Unassembled WGS sequence"/>
</dbReference>
<evidence type="ECO:0000313" key="5">
    <source>
        <dbReference type="Proteomes" id="UP001280897"/>
    </source>
</evidence>
<dbReference type="RefSeq" id="WP_317072406.1">
    <property type="nucleotide sequence ID" value="NZ_JAWJAV010000005.1"/>
</dbReference>
<comment type="subcellular location">
    <subcellularLocation>
        <location evidence="1">Membrane</location>
    </subcellularLocation>
</comment>
<sequence>MVHDTYFSDRWATRYVVKARGDVVTNVDYTLTKNRFSGTALIVKDHKVLLHKGYGKQDATHANDVKTLYNIASIEKSMTSIMVAKLVQLGKLSFDTKLARFYPTIPNAKNITIRDMLTMTSGLEASSDPERALNEKQLTNYYVHHLAVDPRKGWDYDAVNFHLLVGVITQLTHLNYQDSFQQLIKLRRPIKIMSMPNFKNPHVAKSYHKNGRAYLNPAYIYRNEVGTGSFFMTAGDLYRYFAALVNGQIIPLKVVKQLFKTSTQSVYAGGVYQNRLYYRGHGILRGYEPSIIFNRSAGTAVVLLGNRRGRETTMKLANSIYSLINQTPYLGGNSY</sequence>
<keyword evidence="2" id="KW-0472">Membrane</keyword>
<evidence type="ECO:0000313" key="4">
    <source>
        <dbReference type="EMBL" id="MDV2621847.1"/>
    </source>
</evidence>
<dbReference type="GO" id="GO:0016787">
    <property type="term" value="F:hydrolase activity"/>
    <property type="evidence" value="ECO:0007669"/>
    <property type="project" value="UniProtKB-KW"/>
</dbReference>
<dbReference type="AlphaFoldDB" id="A0AAW8YI79"/>
<accession>A0AAW8YI79</accession>